<gene>
    <name evidence="3" type="ORF">GWK47_049487</name>
</gene>
<protein>
    <recommendedName>
        <fullName evidence="2">DUF4706 domain-containing protein</fullName>
    </recommendedName>
</protein>
<feature type="compositionally biased region" description="Low complexity" evidence="1">
    <location>
        <begin position="374"/>
        <end position="385"/>
    </location>
</feature>
<proteinExistence type="predicted"/>
<feature type="region of interest" description="Disordered" evidence="1">
    <location>
        <begin position="458"/>
        <end position="518"/>
    </location>
</feature>
<dbReference type="AlphaFoldDB" id="A0A8J5CT90"/>
<feature type="compositionally biased region" description="Low complexity" evidence="1">
    <location>
        <begin position="341"/>
        <end position="352"/>
    </location>
</feature>
<organism evidence="3 4">
    <name type="scientific">Chionoecetes opilio</name>
    <name type="common">Atlantic snow crab</name>
    <name type="synonym">Cancer opilio</name>
    <dbReference type="NCBI Taxonomy" id="41210"/>
    <lineage>
        <taxon>Eukaryota</taxon>
        <taxon>Metazoa</taxon>
        <taxon>Ecdysozoa</taxon>
        <taxon>Arthropoda</taxon>
        <taxon>Crustacea</taxon>
        <taxon>Multicrustacea</taxon>
        <taxon>Malacostraca</taxon>
        <taxon>Eumalacostraca</taxon>
        <taxon>Eucarida</taxon>
        <taxon>Decapoda</taxon>
        <taxon>Pleocyemata</taxon>
        <taxon>Brachyura</taxon>
        <taxon>Eubrachyura</taxon>
        <taxon>Majoidea</taxon>
        <taxon>Majidae</taxon>
        <taxon>Chionoecetes</taxon>
    </lineage>
</organism>
<sequence>MDTCRCQQWVGMSKKTFEVSPIAMPAQTSSSRGRALSSTEVSPPEEYFRGVSPLCRRLLDDMKAVKESWGENWHHMSYQQQCRVIDQTIVDEATVRKYDGSGGVGEGGPECEYFPKLKLTTGQKVVCDENLTARGFSCSWRDEHSAPFSWHTRSQMDLTLDTPPATPTHPGTPVEAPQTTVSGEGRVIPGGRAVYTARPVSLPKPPRFRWHYDPPHDPPDPPCVVVAAPRASMMPPQVATEPKKSPTALKYMLVRGRGEEGLGAGLLSRIRGAVAALTTTCIPLRASPGPSSLFPGHRDAGAKDHDLRACELRQGRPGDHTATSTLTTTTNLTPGEGGDGDTSTLPSLSRLSPDPTLAGYVCSLPDDDDDMPYTAARPPTATPARDSSSRFVASSPLKAKGTPKTALTPYESAACTSLPTPLPTPTLSEEPPAGNINFPSPRPPLACVEDTLSAFSEPDSTLDALDTPREEQPLLTPGSGGQREQSPPGGAEDAFQSVFANKRDSNIPKTGFDFLDDW</sequence>
<keyword evidence="4" id="KW-1185">Reference proteome</keyword>
<accession>A0A8J5CT90</accession>
<name>A0A8J5CT90_CHIOP</name>
<feature type="region of interest" description="Disordered" evidence="1">
    <location>
        <begin position="365"/>
        <end position="443"/>
    </location>
</feature>
<evidence type="ECO:0000313" key="4">
    <source>
        <dbReference type="Proteomes" id="UP000770661"/>
    </source>
</evidence>
<evidence type="ECO:0000259" key="2">
    <source>
        <dbReference type="Pfam" id="PF15797"/>
    </source>
</evidence>
<dbReference type="Proteomes" id="UP000770661">
    <property type="component" value="Unassembled WGS sequence"/>
</dbReference>
<dbReference type="PANTHER" id="PTHR34394">
    <property type="entry name" value="SIMILAR TO RIKEN CDNA 2310022B05"/>
    <property type="match status" value="1"/>
</dbReference>
<feature type="region of interest" description="Disordered" evidence="1">
    <location>
        <begin position="313"/>
        <end position="352"/>
    </location>
</feature>
<feature type="compositionally biased region" description="Low complexity" evidence="1">
    <location>
        <begin position="321"/>
        <end position="333"/>
    </location>
</feature>
<dbReference type="InterPro" id="IPR031600">
    <property type="entry name" value="DUF4706"/>
</dbReference>
<dbReference type="PANTHER" id="PTHR34394:SF1">
    <property type="entry name" value="SIMILAR TO RIKEN CDNA 2310022B05"/>
    <property type="match status" value="1"/>
</dbReference>
<comment type="caution">
    <text evidence="3">The sequence shown here is derived from an EMBL/GenBank/DDBJ whole genome shotgun (WGS) entry which is preliminary data.</text>
</comment>
<feature type="compositionally biased region" description="Low complexity" evidence="1">
    <location>
        <begin position="163"/>
        <end position="173"/>
    </location>
</feature>
<feature type="region of interest" description="Disordered" evidence="1">
    <location>
        <begin position="163"/>
        <end position="185"/>
    </location>
</feature>
<evidence type="ECO:0000313" key="3">
    <source>
        <dbReference type="EMBL" id="KAG0719925.1"/>
    </source>
</evidence>
<reference evidence="3" key="1">
    <citation type="submission" date="2020-07" db="EMBL/GenBank/DDBJ databases">
        <title>The High-quality genome of the commercially important snow crab, Chionoecetes opilio.</title>
        <authorList>
            <person name="Jeong J.-H."/>
            <person name="Ryu S."/>
        </authorList>
    </citation>
    <scope>NUCLEOTIDE SEQUENCE</scope>
    <source>
        <strain evidence="3">MADBK_172401_WGS</strain>
        <tissue evidence="3">Digestive gland</tissue>
    </source>
</reference>
<dbReference type="OrthoDB" id="5984457at2759"/>
<feature type="domain" description="DUF4706" evidence="2">
    <location>
        <begin position="46"/>
        <end position="158"/>
    </location>
</feature>
<dbReference type="EMBL" id="JACEEZ010013658">
    <property type="protein sequence ID" value="KAG0719925.1"/>
    <property type="molecule type" value="Genomic_DNA"/>
</dbReference>
<evidence type="ECO:0000256" key="1">
    <source>
        <dbReference type="SAM" id="MobiDB-lite"/>
    </source>
</evidence>
<dbReference type="Pfam" id="PF15797">
    <property type="entry name" value="DUF4706"/>
    <property type="match status" value="1"/>
</dbReference>